<dbReference type="Pfam" id="PF08279">
    <property type="entry name" value="HTH_11"/>
    <property type="match status" value="1"/>
</dbReference>
<dbReference type="Proteomes" id="UP001174210">
    <property type="component" value="Unassembled WGS sequence"/>
</dbReference>
<feature type="domain" description="HTH deoR-type" evidence="4">
    <location>
        <begin position="4"/>
        <end position="59"/>
    </location>
</feature>
<dbReference type="InterPro" id="IPR018356">
    <property type="entry name" value="Tscrpt_reg_HTH_DeoR_CS"/>
</dbReference>
<evidence type="ECO:0000259" key="4">
    <source>
        <dbReference type="PROSITE" id="PS51000"/>
    </source>
</evidence>
<keyword evidence="2" id="KW-0238">DNA-binding</keyword>
<keyword evidence="6" id="KW-1185">Reference proteome</keyword>
<sequence length="337" mass="36533">MASTGSRALQLLSLLQTHRYWPGQELAERLGVSPRTLRRDVERLRDLGYPVDATRGVAGGYQLAAGASLPPLVVDDDEAVALAVGLRTAAQSGIAGVDEASVRALAKVVQVMPPQLRRRVDALRTTTLSTTFGPGPTADAGVLTVLAQACRDEERLDFAYVARDGQASTRTVEPHRLVSIERRWYLVAYDLTRFDWRSFRLDRIAEPRPTGTRFRPRTLPAEDAAEYVRESLHSAVEPMVVEAIVEAPHDRVLDVLGRWATVEERGDGTCFVRITADSAEWALFGLAAVDGPFRIVGPEEAVVAAADWGERFTRSAAALGIEAATAGPDDHALGSKG</sequence>
<comment type="caution">
    <text evidence="5">The sequence shown here is derived from an EMBL/GenBank/DDBJ whole genome shotgun (WGS) entry which is preliminary data.</text>
</comment>
<dbReference type="PIRSF" id="PIRSF016838">
    <property type="entry name" value="PafC"/>
    <property type="match status" value="1"/>
</dbReference>
<dbReference type="InterPro" id="IPR013196">
    <property type="entry name" value="HTH_11"/>
</dbReference>
<evidence type="ECO:0000313" key="6">
    <source>
        <dbReference type="Proteomes" id="UP001174210"/>
    </source>
</evidence>
<gene>
    <name evidence="5" type="ORF">P5G59_03070</name>
</gene>
<organism evidence="5 6">
    <name type="scientific">Leifsonia virtsii</name>
    <dbReference type="NCBI Taxonomy" id="3035915"/>
    <lineage>
        <taxon>Bacteria</taxon>
        <taxon>Bacillati</taxon>
        <taxon>Actinomycetota</taxon>
        <taxon>Actinomycetes</taxon>
        <taxon>Micrococcales</taxon>
        <taxon>Microbacteriaceae</taxon>
        <taxon>Leifsonia</taxon>
    </lineage>
</organism>
<evidence type="ECO:0000256" key="3">
    <source>
        <dbReference type="ARBA" id="ARBA00023163"/>
    </source>
</evidence>
<dbReference type="PROSITE" id="PS00894">
    <property type="entry name" value="HTH_DEOR_1"/>
    <property type="match status" value="1"/>
</dbReference>
<dbReference type="InterPro" id="IPR036388">
    <property type="entry name" value="WH-like_DNA-bd_sf"/>
</dbReference>
<dbReference type="RefSeq" id="WP_301215850.1">
    <property type="nucleotide sequence ID" value="NZ_JAROCB010000001.1"/>
</dbReference>
<evidence type="ECO:0000313" key="5">
    <source>
        <dbReference type="EMBL" id="MDN4596113.1"/>
    </source>
</evidence>
<dbReference type="PANTHER" id="PTHR34580:SF3">
    <property type="entry name" value="PROTEIN PAFB"/>
    <property type="match status" value="1"/>
</dbReference>
<keyword evidence="3" id="KW-0804">Transcription</keyword>
<dbReference type="InterPro" id="IPR001034">
    <property type="entry name" value="DeoR_HTH"/>
</dbReference>
<keyword evidence="1" id="KW-0805">Transcription regulation</keyword>
<evidence type="ECO:0000256" key="1">
    <source>
        <dbReference type="ARBA" id="ARBA00023015"/>
    </source>
</evidence>
<dbReference type="PANTHER" id="PTHR34580">
    <property type="match status" value="1"/>
</dbReference>
<dbReference type="SUPFAM" id="SSF46785">
    <property type="entry name" value="Winged helix' DNA-binding domain"/>
    <property type="match status" value="1"/>
</dbReference>
<reference evidence="5" key="1">
    <citation type="submission" date="2023-03" db="EMBL/GenBank/DDBJ databases">
        <title>MT1 and MT2 Draft Genomes of Novel Species.</title>
        <authorList>
            <person name="Venkateswaran K."/>
        </authorList>
    </citation>
    <scope>NUCLEOTIDE SEQUENCE</scope>
    <source>
        <strain evidence="5">F6_8S_P_1A</strain>
    </source>
</reference>
<dbReference type="InterPro" id="IPR051534">
    <property type="entry name" value="CBASS_pafABC_assoc_protein"/>
</dbReference>
<dbReference type="InterPro" id="IPR036390">
    <property type="entry name" value="WH_DNA-bd_sf"/>
</dbReference>
<evidence type="ECO:0000256" key="2">
    <source>
        <dbReference type="ARBA" id="ARBA00023125"/>
    </source>
</evidence>
<dbReference type="Gene3D" id="1.10.10.10">
    <property type="entry name" value="Winged helix-like DNA-binding domain superfamily/Winged helix DNA-binding domain"/>
    <property type="match status" value="1"/>
</dbReference>
<dbReference type="EMBL" id="JAROCB010000001">
    <property type="protein sequence ID" value="MDN4596113.1"/>
    <property type="molecule type" value="Genomic_DNA"/>
</dbReference>
<dbReference type="PROSITE" id="PS51000">
    <property type="entry name" value="HTH_DEOR_2"/>
    <property type="match status" value="1"/>
</dbReference>
<dbReference type="InterPro" id="IPR028349">
    <property type="entry name" value="PafC-like"/>
</dbReference>
<protein>
    <submittedName>
        <fullName evidence="5">YafY family protein</fullName>
    </submittedName>
</protein>
<accession>A0ABT8ITS6</accession>
<dbReference type="PROSITE" id="PS52050">
    <property type="entry name" value="WYL"/>
    <property type="match status" value="1"/>
</dbReference>
<dbReference type="Pfam" id="PF13280">
    <property type="entry name" value="WYL"/>
    <property type="match status" value="1"/>
</dbReference>
<dbReference type="InterPro" id="IPR026881">
    <property type="entry name" value="WYL_dom"/>
</dbReference>
<name>A0ABT8ITS6_9MICO</name>
<proteinExistence type="predicted"/>